<dbReference type="EMBL" id="ASPP01036474">
    <property type="protein sequence ID" value="ETO02187.1"/>
    <property type="molecule type" value="Genomic_DNA"/>
</dbReference>
<name>X6LM05_RETFI</name>
<proteinExistence type="predicted"/>
<protein>
    <submittedName>
        <fullName evidence="1">Uncharacterized protein</fullName>
    </submittedName>
</protein>
<gene>
    <name evidence="1" type="ORF">RFI_35247</name>
</gene>
<dbReference type="AlphaFoldDB" id="X6LM05"/>
<sequence length="216" mass="25613">MHAHIFFFKKKKKKKKARVEEIEDDDEHVWLRNWQDERVCLDKRLVFDFAQDAMKGMTEGSKVEFFDEKQQEWSTKTITVECILDGMCALSSETEGQGYAVTELRLPVAKDTKQSVFYPMKERSEEKKEAKQIPLQTEAEKQREKEKELVERIQSTRVNSLVIFPQAYKQLTIQLQNLKHCSFDVLYRQVFANIPSPDEQSEIYLPGVFFFFNYIY</sequence>
<dbReference type="Proteomes" id="UP000023152">
    <property type="component" value="Unassembled WGS sequence"/>
</dbReference>
<keyword evidence="2" id="KW-1185">Reference proteome</keyword>
<evidence type="ECO:0000313" key="1">
    <source>
        <dbReference type="EMBL" id="ETO02187.1"/>
    </source>
</evidence>
<feature type="non-terminal residue" evidence="1">
    <location>
        <position position="216"/>
    </location>
</feature>
<reference evidence="1 2" key="1">
    <citation type="journal article" date="2013" name="Curr. Biol.">
        <title>The Genome of the Foraminiferan Reticulomyxa filosa.</title>
        <authorList>
            <person name="Glockner G."/>
            <person name="Hulsmann N."/>
            <person name="Schleicher M."/>
            <person name="Noegel A.A."/>
            <person name="Eichinger L."/>
            <person name="Gallinger C."/>
            <person name="Pawlowski J."/>
            <person name="Sierra R."/>
            <person name="Euteneuer U."/>
            <person name="Pillet L."/>
            <person name="Moustafa A."/>
            <person name="Platzer M."/>
            <person name="Groth M."/>
            <person name="Szafranski K."/>
            <person name="Schliwa M."/>
        </authorList>
    </citation>
    <scope>NUCLEOTIDE SEQUENCE [LARGE SCALE GENOMIC DNA]</scope>
</reference>
<comment type="caution">
    <text evidence="1">The sequence shown here is derived from an EMBL/GenBank/DDBJ whole genome shotgun (WGS) entry which is preliminary data.</text>
</comment>
<evidence type="ECO:0000313" key="2">
    <source>
        <dbReference type="Proteomes" id="UP000023152"/>
    </source>
</evidence>
<organism evidence="1 2">
    <name type="scientific">Reticulomyxa filosa</name>
    <dbReference type="NCBI Taxonomy" id="46433"/>
    <lineage>
        <taxon>Eukaryota</taxon>
        <taxon>Sar</taxon>
        <taxon>Rhizaria</taxon>
        <taxon>Retaria</taxon>
        <taxon>Foraminifera</taxon>
        <taxon>Monothalamids</taxon>
        <taxon>Reticulomyxidae</taxon>
        <taxon>Reticulomyxa</taxon>
    </lineage>
</organism>
<accession>X6LM05</accession>